<evidence type="ECO:0000313" key="3">
    <source>
        <dbReference type="Proteomes" id="UP000325081"/>
    </source>
</evidence>
<comment type="caution">
    <text evidence="2">The sequence shown here is derived from an EMBL/GenBank/DDBJ whole genome shotgun (WGS) entry which is preliminary data.</text>
</comment>
<feature type="compositionally biased region" description="Low complexity" evidence="1">
    <location>
        <begin position="35"/>
        <end position="44"/>
    </location>
</feature>
<proteinExistence type="predicted"/>
<reference evidence="3" key="1">
    <citation type="journal article" date="2019" name="Curr. Biol.">
        <title>Genome Sequence of Striga asiatica Provides Insight into the Evolution of Plant Parasitism.</title>
        <authorList>
            <person name="Yoshida S."/>
            <person name="Kim S."/>
            <person name="Wafula E.K."/>
            <person name="Tanskanen J."/>
            <person name="Kim Y.M."/>
            <person name="Honaas L."/>
            <person name="Yang Z."/>
            <person name="Spallek T."/>
            <person name="Conn C.E."/>
            <person name="Ichihashi Y."/>
            <person name="Cheong K."/>
            <person name="Cui S."/>
            <person name="Der J.P."/>
            <person name="Gundlach H."/>
            <person name="Jiao Y."/>
            <person name="Hori C."/>
            <person name="Ishida J.K."/>
            <person name="Kasahara H."/>
            <person name="Kiba T."/>
            <person name="Kim M.S."/>
            <person name="Koo N."/>
            <person name="Laohavisit A."/>
            <person name="Lee Y.H."/>
            <person name="Lumba S."/>
            <person name="McCourt P."/>
            <person name="Mortimer J.C."/>
            <person name="Mutuku J.M."/>
            <person name="Nomura T."/>
            <person name="Sasaki-Sekimoto Y."/>
            <person name="Seto Y."/>
            <person name="Wang Y."/>
            <person name="Wakatake T."/>
            <person name="Sakakibara H."/>
            <person name="Demura T."/>
            <person name="Yamaguchi S."/>
            <person name="Yoneyama K."/>
            <person name="Manabe R.I."/>
            <person name="Nelson D.C."/>
            <person name="Schulman A.H."/>
            <person name="Timko M.P."/>
            <person name="dePamphilis C.W."/>
            <person name="Choi D."/>
            <person name="Shirasu K."/>
        </authorList>
    </citation>
    <scope>NUCLEOTIDE SEQUENCE [LARGE SCALE GENOMIC DNA]</scope>
    <source>
        <strain evidence="3">cv. UVA1</strain>
    </source>
</reference>
<sequence length="319" mass="35490">MSEEELAVIDEDKEQTYPKGEGGDKPFEKKKRGKTSTGETGTTSQYKRHQASCLQRQLNSGFQNKMTQQVLPFLEGQTDGITSITNFSYDHAKVRELASHMGDGGTVEDLRGRKGLLGSNWLLGVDWNETCDHSEIRGWRKKAVVEYTGFNDFISGMGIQKLKLVRNPIEHLVNGLVGDGGPQEKAGLLCSRLWVAWELDGGDGASRRGRRHWSSRWKNMAEGCSGKLSTRTWSFAMKAARGCWAPSDGCVSCWPDRDNRSPVEVLLFTVRGLLLCAEPDRAGGHARRRTRLVGETPLCRRERDEGVISYAADELKPSA</sequence>
<dbReference type="AlphaFoldDB" id="A0A5A7P1Q4"/>
<dbReference type="Proteomes" id="UP000325081">
    <property type="component" value="Unassembled WGS sequence"/>
</dbReference>
<dbReference type="OrthoDB" id="1721065at2759"/>
<feature type="compositionally biased region" description="Acidic residues" evidence="1">
    <location>
        <begin position="1"/>
        <end position="13"/>
    </location>
</feature>
<dbReference type="EMBL" id="BKCP01001113">
    <property type="protein sequence ID" value="GER26398.1"/>
    <property type="molecule type" value="Genomic_DNA"/>
</dbReference>
<feature type="region of interest" description="Disordered" evidence="1">
    <location>
        <begin position="1"/>
        <end position="49"/>
    </location>
</feature>
<protein>
    <submittedName>
        <fullName evidence="2">Arginine/serine-rich splicing factor 35</fullName>
    </submittedName>
</protein>
<organism evidence="2 3">
    <name type="scientific">Striga asiatica</name>
    <name type="common">Asiatic witchweed</name>
    <name type="synonym">Buchnera asiatica</name>
    <dbReference type="NCBI Taxonomy" id="4170"/>
    <lineage>
        <taxon>Eukaryota</taxon>
        <taxon>Viridiplantae</taxon>
        <taxon>Streptophyta</taxon>
        <taxon>Embryophyta</taxon>
        <taxon>Tracheophyta</taxon>
        <taxon>Spermatophyta</taxon>
        <taxon>Magnoliopsida</taxon>
        <taxon>eudicotyledons</taxon>
        <taxon>Gunneridae</taxon>
        <taxon>Pentapetalae</taxon>
        <taxon>asterids</taxon>
        <taxon>lamiids</taxon>
        <taxon>Lamiales</taxon>
        <taxon>Orobanchaceae</taxon>
        <taxon>Buchnereae</taxon>
        <taxon>Striga</taxon>
    </lineage>
</organism>
<keyword evidence="3" id="KW-1185">Reference proteome</keyword>
<name>A0A5A7P1Q4_STRAF</name>
<accession>A0A5A7P1Q4</accession>
<evidence type="ECO:0000313" key="2">
    <source>
        <dbReference type="EMBL" id="GER26398.1"/>
    </source>
</evidence>
<evidence type="ECO:0000256" key="1">
    <source>
        <dbReference type="SAM" id="MobiDB-lite"/>
    </source>
</evidence>
<gene>
    <name evidence="2" type="ORF">STAS_02048</name>
</gene>